<evidence type="ECO:0000313" key="3">
    <source>
        <dbReference type="Proteomes" id="UP000263993"/>
    </source>
</evidence>
<gene>
    <name evidence="2" type="ORF">DXH78_14510</name>
</gene>
<evidence type="ECO:0000313" key="2">
    <source>
        <dbReference type="EMBL" id="RDV01839.1"/>
    </source>
</evidence>
<reference evidence="3" key="1">
    <citation type="submission" date="2018-08" db="EMBL/GenBank/DDBJ databases">
        <authorList>
            <person name="Kim S.-J."/>
            <person name="Jung G.-Y."/>
        </authorList>
    </citation>
    <scope>NUCLEOTIDE SEQUENCE [LARGE SCALE GENOMIC DNA]</scope>
    <source>
        <strain evidence="3">GY_H</strain>
    </source>
</reference>
<dbReference type="InterPro" id="IPR027304">
    <property type="entry name" value="Trigger_fact/SurA_dom_sf"/>
</dbReference>
<sequence>MMERTMSGQRRKPQPNRVWIAGALVAAAFAVLVAPAPARAQVVVIANGSPITELDISQRSKLIATSTRKTPTRQEVINELIDDRLKIAKAKYYGLDVGDKEVDNAFENMAQRQRMTPAQFGQMLERSGISPAALKARLKAQIVWTQMVRGRFGSSLQVGDADVANAMRAANTPENVTGYVYTLYPITVIIPNGSAPGIADAKRREAENLRSRFNSCDSGIRLARGLRDVAVREPVTRSSSDLPDQLRDVLARLEIGRLSTPEATPQGWQMFALCGKRENQTDSPAKKEIREKLFNERYEAESKKFLEDIRKSAMIEYK</sequence>
<dbReference type="OrthoDB" id="9791746at2"/>
<keyword evidence="1" id="KW-0732">Signal</keyword>
<organism evidence="2 3">
    <name type="scientific">Undibacter mobilis</name>
    <dbReference type="NCBI Taxonomy" id="2292256"/>
    <lineage>
        <taxon>Bacteria</taxon>
        <taxon>Pseudomonadati</taxon>
        <taxon>Pseudomonadota</taxon>
        <taxon>Alphaproteobacteria</taxon>
        <taxon>Hyphomicrobiales</taxon>
        <taxon>Nitrobacteraceae</taxon>
        <taxon>Undibacter</taxon>
    </lineage>
</organism>
<dbReference type="SUPFAM" id="SSF109998">
    <property type="entry name" value="Triger factor/SurA peptide-binding domain-like"/>
    <property type="match status" value="1"/>
</dbReference>
<dbReference type="AlphaFoldDB" id="A0A371B2M6"/>
<dbReference type="InterPro" id="IPR050280">
    <property type="entry name" value="OMP_Chaperone_SurA"/>
</dbReference>
<evidence type="ECO:0000256" key="1">
    <source>
        <dbReference type="ARBA" id="ARBA00022729"/>
    </source>
</evidence>
<name>A0A371B2M6_9BRAD</name>
<keyword evidence="3" id="KW-1185">Reference proteome</keyword>
<dbReference type="PANTHER" id="PTHR47637">
    <property type="entry name" value="CHAPERONE SURA"/>
    <property type="match status" value="1"/>
</dbReference>
<dbReference type="GO" id="GO:0016853">
    <property type="term" value="F:isomerase activity"/>
    <property type="evidence" value="ECO:0007669"/>
    <property type="project" value="UniProtKB-KW"/>
</dbReference>
<comment type="caution">
    <text evidence="2">The sequence shown here is derived from an EMBL/GenBank/DDBJ whole genome shotgun (WGS) entry which is preliminary data.</text>
</comment>
<dbReference type="PANTHER" id="PTHR47637:SF1">
    <property type="entry name" value="CHAPERONE SURA"/>
    <property type="match status" value="1"/>
</dbReference>
<accession>A0A371B2M6</accession>
<dbReference type="Pfam" id="PF13624">
    <property type="entry name" value="SurA_N_3"/>
    <property type="match status" value="1"/>
</dbReference>
<dbReference type="Gene3D" id="1.10.4030.10">
    <property type="entry name" value="Porin chaperone SurA, peptide-binding domain"/>
    <property type="match status" value="1"/>
</dbReference>
<proteinExistence type="predicted"/>
<protein>
    <submittedName>
        <fullName evidence="2">Peptidylprolyl isomerase</fullName>
    </submittedName>
</protein>
<keyword evidence="2" id="KW-0413">Isomerase</keyword>
<dbReference type="Proteomes" id="UP000263993">
    <property type="component" value="Unassembled WGS sequence"/>
</dbReference>
<dbReference type="EMBL" id="QRGO01000002">
    <property type="protein sequence ID" value="RDV01839.1"/>
    <property type="molecule type" value="Genomic_DNA"/>
</dbReference>